<reference evidence="5 6" key="1">
    <citation type="journal article" date="2014" name="Agronomy (Basel)">
        <title>A Draft Genome Sequence for Ensete ventricosum, the Drought-Tolerant Tree Against Hunger.</title>
        <authorList>
            <person name="Harrison J."/>
            <person name="Moore K.A."/>
            <person name="Paszkiewicz K."/>
            <person name="Jones T."/>
            <person name="Grant M."/>
            <person name="Ambacheew D."/>
            <person name="Muzemil S."/>
            <person name="Studholme D.J."/>
        </authorList>
    </citation>
    <scope>NUCLEOTIDE SEQUENCE [LARGE SCALE GENOMIC DNA]</scope>
</reference>
<evidence type="ECO:0000256" key="4">
    <source>
        <dbReference type="RuleBase" id="RU363060"/>
    </source>
</evidence>
<dbReference type="Gene3D" id="1.20.120.610">
    <property type="entry name" value="lithium bound rotor ring of v- atpase"/>
    <property type="match status" value="1"/>
</dbReference>
<sequence>MKSIMRVVLAGVIGMRAVTFAVMFSNIVNPKGPRYYLLEGYTHLSLGLACGLGGLSAVVARGLDRDAGFRFLLSQGQRTAAEAEPKQHKKGSYSRLSCYLWSLLSASSFTLGLVNVGAD</sequence>
<dbReference type="InterPro" id="IPR000245">
    <property type="entry name" value="ATPase_proteolipid_csu"/>
</dbReference>
<keyword evidence="4" id="KW-1133">Transmembrane helix</keyword>
<gene>
    <name evidence="5" type="ORF">B296_00045758</name>
</gene>
<keyword evidence="4" id="KW-0812">Transmembrane</keyword>
<evidence type="ECO:0000313" key="5">
    <source>
        <dbReference type="EMBL" id="RRT59492.1"/>
    </source>
</evidence>
<dbReference type="EMBL" id="AMZH03008185">
    <property type="protein sequence ID" value="RRT59492.1"/>
    <property type="molecule type" value="Genomic_DNA"/>
</dbReference>
<dbReference type="GO" id="GO:0033179">
    <property type="term" value="C:proton-transporting V-type ATPase, V0 domain"/>
    <property type="evidence" value="ECO:0007669"/>
    <property type="project" value="InterPro"/>
</dbReference>
<dbReference type="InterPro" id="IPR035921">
    <property type="entry name" value="F/V-ATP_Csub_sf"/>
</dbReference>
<keyword evidence="4" id="KW-0472">Membrane</keyword>
<evidence type="ECO:0000313" key="6">
    <source>
        <dbReference type="Proteomes" id="UP000287651"/>
    </source>
</evidence>
<dbReference type="PRINTS" id="PR00122">
    <property type="entry name" value="VACATPASE"/>
</dbReference>
<feature type="transmembrane region" description="Helical" evidence="4">
    <location>
        <begin position="40"/>
        <end position="60"/>
    </location>
</feature>
<feature type="transmembrane region" description="Helical" evidence="4">
    <location>
        <begin position="96"/>
        <end position="118"/>
    </location>
</feature>
<protein>
    <submittedName>
        <fullName evidence="5">Uncharacterized protein</fullName>
    </submittedName>
</protein>
<keyword evidence="2 4" id="KW-0813">Transport</keyword>
<accession>A0A426Z699</accession>
<dbReference type="GO" id="GO:0046961">
    <property type="term" value="F:proton-transporting ATPase activity, rotational mechanism"/>
    <property type="evidence" value="ECO:0007669"/>
    <property type="project" value="InterPro"/>
</dbReference>
<comment type="subunit">
    <text evidence="4">V-ATPase is a heteromultimeric enzyme composed of a peripheral catalytic V1 complex attached to an integral membrane V0 proton pore complex.</text>
</comment>
<proteinExistence type="inferred from homology"/>
<evidence type="ECO:0000256" key="1">
    <source>
        <dbReference type="ARBA" id="ARBA00007296"/>
    </source>
</evidence>
<name>A0A426Z699_ENSVE</name>
<evidence type="ECO:0000256" key="3">
    <source>
        <dbReference type="ARBA" id="ARBA00023065"/>
    </source>
</evidence>
<comment type="function">
    <text evidence="4">Proton-conducting pore forming subunit of the membrane integral V0 complex of vacuolar ATPase. V-ATPase is responsible for acidifying a variety of intracellular compartments in eukaryotic cells.</text>
</comment>
<evidence type="ECO:0000256" key="2">
    <source>
        <dbReference type="ARBA" id="ARBA00022448"/>
    </source>
</evidence>
<comment type="similarity">
    <text evidence="1 4">Belongs to the V-ATPase proteolipid subunit family.</text>
</comment>
<comment type="caution">
    <text evidence="5">The sequence shown here is derived from an EMBL/GenBank/DDBJ whole genome shotgun (WGS) entry which is preliminary data.</text>
</comment>
<dbReference type="AlphaFoldDB" id="A0A426Z699"/>
<feature type="transmembrane region" description="Helical" evidence="4">
    <location>
        <begin position="7"/>
        <end position="28"/>
    </location>
</feature>
<dbReference type="Proteomes" id="UP000287651">
    <property type="component" value="Unassembled WGS sequence"/>
</dbReference>
<keyword evidence="3 4" id="KW-0406">Ion transport</keyword>
<dbReference type="PANTHER" id="PTHR10263">
    <property type="entry name" value="V-TYPE PROTON ATPASE PROTEOLIPID SUBUNIT"/>
    <property type="match status" value="1"/>
</dbReference>
<organism evidence="5 6">
    <name type="scientific">Ensete ventricosum</name>
    <name type="common">Abyssinian banana</name>
    <name type="synonym">Musa ensete</name>
    <dbReference type="NCBI Taxonomy" id="4639"/>
    <lineage>
        <taxon>Eukaryota</taxon>
        <taxon>Viridiplantae</taxon>
        <taxon>Streptophyta</taxon>
        <taxon>Embryophyta</taxon>
        <taxon>Tracheophyta</taxon>
        <taxon>Spermatophyta</taxon>
        <taxon>Magnoliopsida</taxon>
        <taxon>Liliopsida</taxon>
        <taxon>Zingiberales</taxon>
        <taxon>Musaceae</taxon>
        <taxon>Ensete</taxon>
    </lineage>
</organism>